<dbReference type="Gene3D" id="3.10.450.50">
    <property type="match status" value="1"/>
</dbReference>
<evidence type="ECO:0000313" key="3">
    <source>
        <dbReference type="EMBL" id="CCO19091.1"/>
    </source>
</evidence>
<dbReference type="EMBL" id="FO082267">
    <property type="protein sequence ID" value="CCO19091.1"/>
    <property type="molecule type" value="Genomic_DNA"/>
</dbReference>
<evidence type="ECO:0000259" key="2">
    <source>
        <dbReference type="Pfam" id="PF17775"/>
    </source>
</evidence>
<dbReference type="SUPFAM" id="SSF54427">
    <property type="entry name" value="NTF2-like"/>
    <property type="match status" value="1"/>
</dbReference>
<dbReference type="AlphaFoldDB" id="K8EM07"/>
<dbReference type="GeneID" id="19012479"/>
<dbReference type="InterPro" id="IPR048469">
    <property type="entry name" value="YchJ-like_M"/>
</dbReference>
<proteinExistence type="predicted"/>
<name>K8EM07_9CHLO</name>
<dbReference type="OrthoDB" id="539593at2759"/>
<dbReference type="RefSeq" id="XP_007509976.1">
    <property type="nucleotide sequence ID" value="XM_007509914.1"/>
</dbReference>
<reference evidence="3 4" key="1">
    <citation type="submission" date="2011-10" db="EMBL/GenBank/DDBJ databases">
        <authorList>
            <person name="Genoscope - CEA"/>
        </authorList>
    </citation>
    <scope>NUCLEOTIDE SEQUENCE [LARGE SCALE GENOMIC DNA]</scope>
    <source>
        <strain evidence="3 4">RCC 1105</strain>
    </source>
</reference>
<dbReference type="KEGG" id="bpg:Bathy12g02050"/>
<protein>
    <recommendedName>
        <fullName evidence="2">YchJ-like middle NTF2-like domain-containing protein</fullName>
    </recommendedName>
</protein>
<gene>
    <name evidence="3" type="ordered locus">Bathy12g02050</name>
</gene>
<dbReference type="Pfam" id="PF17775">
    <property type="entry name" value="YchJ_M-like"/>
    <property type="match status" value="1"/>
</dbReference>
<keyword evidence="4" id="KW-1185">Reference proteome</keyword>
<dbReference type="Proteomes" id="UP000198341">
    <property type="component" value="Chromosome 12"/>
</dbReference>
<dbReference type="InterPro" id="IPR032710">
    <property type="entry name" value="NTF2-like_dom_sf"/>
</dbReference>
<accession>K8EM07</accession>
<evidence type="ECO:0000256" key="1">
    <source>
        <dbReference type="SAM" id="MobiDB-lite"/>
    </source>
</evidence>
<feature type="region of interest" description="Disordered" evidence="1">
    <location>
        <begin position="1"/>
        <end position="22"/>
    </location>
</feature>
<sequence length="281" mass="31271">MRANLVTKPPQKFSPGVGKREKGTTFTMQNVSACVRSSAHSYVVERRRKYGSCGSHAGVVVRARKGLLAEKFEKEEEKDTNGEAVGEDDASGDAVRLCACNSNETYENCCKRAHENGITRETTPEMIVRARFTSYKENKPEFIVESTHEDSPDFTKRDETDAENARRTLESDAKATAKKIRFLSLKIMKKGSNGENESGGEEAFVSYECAFDAGEKRAKKSRAKAKTLAERARYRKDKDGKWKYVDALQLNDNVLSADGFDDGGHNRGKSNWGNGNLGKIF</sequence>
<evidence type="ECO:0000313" key="4">
    <source>
        <dbReference type="Proteomes" id="UP000198341"/>
    </source>
</evidence>
<organism evidence="3 4">
    <name type="scientific">Bathycoccus prasinos</name>
    <dbReference type="NCBI Taxonomy" id="41875"/>
    <lineage>
        <taxon>Eukaryota</taxon>
        <taxon>Viridiplantae</taxon>
        <taxon>Chlorophyta</taxon>
        <taxon>Mamiellophyceae</taxon>
        <taxon>Mamiellales</taxon>
        <taxon>Bathycoccaceae</taxon>
        <taxon>Bathycoccus</taxon>
    </lineage>
</organism>
<feature type="domain" description="YchJ-like middle NTF2-like" evidence="2">
    <location>
        <begin position="123"/>
        <end position="247"/>
    </location>
</feature>
<feature type="region of interest" description="Disordered" evidence="1">
    <location>
        <begin position="145"/>
        <end position="171"/>
    </location>
</feature>